<keyword evidence="3" id="KW-1185">Reference proteome</keyword>
<reference evidence="2" key="2">
    <citation type="submission" date="2021-02" db="EMBL/GenBank/DDBJ databases">
        <title>Aspergillus puulaauensis MK2 genome sequence.</title>
        <authorList>
            <person name="Futagami T."/>
            <person name="Mori K."/>
            <person name="Kadooka C."/>
            <person name="Tanaka T."/>
        </authorList>
    </citation>
    <scope>NUCLEOTIDE SEQUENCE</scope>
    <source>
        <strain evidence="2">MK2</strain>
    </source>
</reference>
<dbReference type="Proteomes" id="UP000654913">
    <property type="component" value="Chromosome 4"/>
</dbReference>
<dbReference type="Gene3D" id="3.40.630.30">
    <property type="match status" value="1"/>
</dbReference>
<accession>A0A7R7XQH8</accession>
<dbReference type="CDD" id="cd04301">
    <property type="entry name" value="NAT_SF"/>
    <property type="match status" value="1"/>
</dbReference>
<feature type="domain" description="N-acetyltransferase" evidence="1">
    <location>
        <begin position="114"/>
        <end position="255"/>
    </location>
</feature>
<reference evidence="2" key="1">
    <citation type="submission" date="2021-01" db="EMBL/GenBank/DDBJ databases">
        <authorList>
            <consortium name="Aspergillus puulaauensis MK2 genome sequencing consortium"/>
            <person name="Kazuki M."/>
            <person name="Futagami T."/>
        </authorList>
    </citation>
    <scope>NUCLEOTIDE SEQUENCE</scope>
    <source>
        <strain evidence="2">MK2</strain>
    </source>
</reference>
<dbReference type="GeneID" id="64975128"/>
<dbReference type="Pfam" id="PF00583">
    <property type="entry name" value="Acetyltransf_1"/>
    <property type="match status" value="1"/>
</dbReference>
<dbReference type="InterPro" id="IPR016181">
    <property type="entry name" value="Acyl_CoA_acyltransferase"/>
</dbReference>
<proteinExistence type="predicted"/>
<organism evidence="2 3">
    <name type="scientific">Aspergillus puulaauensis</name>
    <dbReference type="NCBI Taxonomy" id="1220207"/>
    <lineage>
        <taxon>Eukaryota</taxon>
        <taxon>Fungi</taxon>
        <taxon>Dikarya</taxon>
        <taxon>Ascomycota</taxon>
        <taxon>Pezizomycotina</taxon>
        <taxon>Eurotiomycetes</taxon>
        <taxon>Eurotiomycetidae</taxon>
        <taxon>Eurotiales</taxon>
        <taxon>Aspergillaceae</taxon>
        <taxon>Aspergillus</taxon>
    </lineage>
</organism>
<evidence type="ECO:0000313" key="2">
    <source>
        <dbReference type="EMBL" id="BCS25123.1"/>
    </source>
</evidence>
<dbReference type="GO" id="GO:0016747">
    <property type="term" value="F:acyltransferase activity, transferring groups other than amino-acyl groups"/>
    <property type="evidence" value="ECO:0007669"/>
    <property type="project" value="InterPro"/>
</dbReference>
<dbReference type="InterPro" id="IPR052523">
    <property type="entry name" value="Trichothecene_AcTrans"/>
</dbReference>
<dbReference type="EMBL" id="AP024446">
    <property type="protein sequence ID" value="BCS25123.1"/>
    <property type="molecule type" value="Genomic_DNA"/>
</dbReference>
<dbReference type="OrthoDB" id="2832510at2759"/>
<sequence>MATKPTVKITPVTSATDLAHIFDVIASALGAQARDGFWIAMNPGWDTPEGRAAGIERLTQRFVSSSSSTARDRNGDPTTIFLKATIDDPANPDSGEEVIAGAAVWMQASMVDGYGEKPVPDLAEAMDLNELYPNPGDESQHLFLRQVDASLHGRRVEVVKEIAGSASPAVFALDLCVVDPEFQRRGVASRLVQWGLEEARRRGVLEAVLEASSMGRHVYARLGFEQEGGEIVYDVDERFRGRDLPSNVFMRTGRPQ</sequence>
<protein>
    <recommendedName>
        <fullName evidence="1">N-acetyltransferase domain-containing protein</fullName>
    </recommendedName>
</protein>
<gene>
    <name evidence="2" type="ORF">APUU_41567S</name>
</gene>
<dbReference type="PANTHER" id="PTHR42791">
    <property type="entry name" value="GNAT FAMILY ACETYLTRANSFERASE"/>
    <property type="match status" value="1"/>
</dbReference>
<dbReference type="PANTHER" id="PTHR42791:SF14">
    <property type="entry name" value="N-ACETYLTRANSFERASE DOMAIN-CONTAINING PROTEIN"/>
    <property type="match status" value="1"/>
</dbReference>
<name>A0A7R7XQH8_9EURO</name>
<evidence type="ECO:0000259" key="1">
    <source>
        <dbReference type="PROSITE" id="PS51186"/>
    </source>
</evidence>
<dbReference type="KEGG" id="apuu:APUU_41567S"/>
<dbReference type="RefSeq" id="XP_041557317.1">
    <property type="nucleotide sequence ID" value="XM_041704764.1"/>
</dbReference>
<dbReference type="AlphaFoldDB" id="A0A7R7XQH8"/>
<dbReference type="PROSITE" id="PS51186">
    <property type="entry name" value="GNAT"/>
    <property type="match status" value="1"/>
</dbReference>
<dbReference type="InterPro" id="IPR000182">
    <property type="entry name" value="GNAT_dom"/>
</dbReference>
<evidence type="ECO:0000313" key="3">
    <source>
        <dbReference type="Proteomes" id="UP000654913"/>
    </source>
</evidence>
<dbReference type="SUPFAM" id="SSF55729">
    <property type="entry name" value="Acyl-CoA N-acyltransferases (Nat)"/>
    <property type="match status" value="1"/>
</dbReference>